<dbReference type="OMA" id="FESRVAM"/>
<evidence type="ECO:0000256" key="2">
    <source>
        <dbReference type="SAM" id="SignalP"/>
    </source>
</evidence>
<dbReference type="FunFam" id="3.40.33.10:FF:000121">
    <property type="entry name" value="Uncharacterized protein"/>
    <property type="match status" value="1"/>
</dbReference>
<dbReference type="SUPFAM" id="SSF55797">
    <property type="entry name" value="PR-1-like"/>
    <property type="match status" value="1"/>
</dbReference>
<evidence type="ECO:0000259" key="3">
    <source>
        <dbReference type="SMART" id="SM00198"/>
    </source>
</evidence>
<evidence type="ECO:0000313" key="6">
    <source>
        <dbReference type="Proteomes" id="UP000001064"/>
    </source>
</evidence>
<dbReference type="GO" id="GO:0005764">
    <property type="term" value="C:lysosome"/>
    <property type="evidence" value="ECO:0000318"/>
    <property type="project" value="GO_Central"/>
</dbReference>
<dbReference type="Gene3D" id="3.90.70.10">
    <property type="entry name" value="Cysteine proteinases"/>
    <property type="match status" value="1"/>
</dbReference>
<dbReference type="GO" id="GO:0005615">
    <property type="term" value="C:extracellular space"/>
    <property type="evidence" value="ECO:0000318"/>
    <property type="project" value="GO_Central"/>
</dbReference>
<dbReference type="InterPro" id="IPR001283">
    <property type="entry name" value="CRISP-related"/>
</dbReference>
<feature type="domain" description="Peptidase C1A papain C-terminal" evidence="4">
    <location>
        <begin position="208"/>
        <end position="431"/>
    </location>
</feature>
<keyword evidence="2" id="KW-0732">Signal</keyword>
<dbReference type="FunFam" id="3.90.70.10:FF:000357">
    <property type="entry name" value="Uncharacterized protein"/>
    <property type="match status" value="1"/>
</dbReference>
<dbReference type="GO" id="GO:0051603">
    <property type="term" value="P:proteolysis involved in protein catabolic process"/>
    <property type="evidence" value="ECO:0000318"/>
    <property type="project" value="GO_Central"/>
</dbReference>
<evidence type="ECO:0000313" key="5">
    <source>
        <dbReference type="EMBL" id="EGC30787.1"/>
    </source>
</evidence>
<evidence type="ECO:0008006" key="7">
    <source>
        <dbReference type="Google" id="ProtNLM"/>
    </source>
</evidence>
<dbReference type="OrthoDB" id="16347at2759"/>
<dbReference type="Pfam" id="PF00188">
    <property type="entry name" value="CAP"/>
    <property type="match status" value="1"/>
</dbReference>
<gene>
    <name evidence="5" type="ORF">DICPUDRAFT_99423</name>
</gene>
<dbReference type="Pfam" id="PF00112">
    <property type="entry name" value="Peptidase_C1"/>
    <property type="match status" value="1"/>
</dbReference>
<dbReference type="STRING" id="5786.F0ZZ35"/>
<reference evidence="6" key="1">
    <citation type="journal article" date="2011" name="Genome Biol.">
        <title>Comparative genomics of the social amoebae Dictyostelium discoideum and Dictyostelium purpureum.</title>
        <authorList>
            <consortium name="US DOE Joint Genome Institute (JGI-PGF)"/>
            <person name="Sucgang R."/>
            <person name="Kuo A."/>
            <person name="Tian X."/>
            <person name="Salerno W."/>
            <person name="Parikh A."/>
            <person name="Feasley C.L."/>
            <person name="Dalin E."/>
            <person name="Tu H."/>
            <person name="Huang E."/>
            <person name="Barry K."/>
            <person name="Lindquist E."/>
            <person name="Shapiro H."/>
            <person name="Bruce D."/>
            <person name="Schmutz J."/>
            <person name="Salamov A."/>
            <person name="Fey P."/>
            <person name="Gaudet P."/>
            <person name="Anjard C."/>
            <person name="Babu M.M."/>
            <person name="Basu S."/>
            <person name="Bushmanova Y."/>
            <person name="van der Wel H."/>
            <person name="Katoh-Kurasawa M."/>
            <person name="Dinh C."/>
            <person name="Coutinho P.M."/>
            <person name="Saito T."/>
            <person name="Elias M."/>
            <person name="Schaap P."/>
            <person name="Kay R.R."/>
            <person name="Henrissat B."/>
            <person name="Eichinger L."/>
            <person name="Rivero F."/>
            <person name="Putnam N.H."/>
            <person name="West C.M."/>
            <person name="Loomis W.F."/>
            <person name="Chisholm R.L."/>
            <person name="Shaulsky G."/>
            <person name="Strassmann J.E."/>
            <person name="Queller D.C."/>
            <person name="Kuspa A."/>
            <person name="Grigoriev I.V."/>
        </authorList>
    </citation>
    <scope>NUCLEOTIDE SEQUENCE [LARGE SCALE GENOMIC DNA]</scope>
    <source>
        <strain evidence="6">QSDP1</strain>
    </source>
</reference>
<proteinExistence type="inferred from homology"/>
<name>F0ZZ35_DICPU</name>
<dbReference type="Proteomes" id="UP000001064">
    <property type="component" value="Unassembled WGS sequence"/>
</dbReference>
<dbReference type="SMART" id="SM00645">
    <property type="entry name" value="Pept_C1"/>
    <property type="match status" value="1"/>
</dbReference>
<feature type="domain" description="SCP" evidence="3">
    <location>
        <begin position="25"/>
        <end position="163"/>
    </location>
</feature>
<dbReference type="SMART" id="SM00198">
    <property type="entry name" value="SCP"/>
    <property type="match status" value="1"/>
</dbReference>
<dbReference type="FunCoup" id="F0ZZ35">
    <property type="interactions" value="6"/>
</dbReference>
<dbReference type="eggNOG" id="KOG1542">
    <property type="taxonomic scope" value="Eukaryota"/>
</dbReference>
<dbReference type="VEuPathDB" id="AmoebaDB:DICPUDRAFT_99423"/>
<dbReference type="GO" id="GO:0004197">
    <property type="term" value="F:cysteine-type endopeptidase activity"/>
    <property type="evidence" value="ECO:0000318"/>
    <property type="project" value="GO_Central"/>
</dbReference>
<dbReference type="InterPro" id="IPR035940">
    <property type="entry name" value="CAP_sf"/>
</dbReference>
<dbReference type="RefSeq" id="XP_003292677.1">
    <property type="nucleotide sequence ID" value="XM_003292629.1"/>
</dbReference>
<dbReference type="InterPro" id="IPR014044">
    <property type="entry name" value="CAP_dom"/>
</dbReference>
<evidence type="ECO:0000259" key="4">
    <source>
        <dbReference type="SMART" id="SM00645"/>
    </source>
</evidence>
<organism evidence="5 6">
    <name type="scientific">Dictyostelium purpureum</name>
    <name type="common">Slime mold</name>
    <dbReference type="NCBI Taxonomy" id="5786"/>
    <lineage>
        <taxon>Eukaryota</taxon>
        <taxon>Amoebozoa</taxon>
        <taxon>Evosea</taxon>
        <taxon>Eumycetozoa</taxon>
        <taxon>Dictyostelia</taxon>
        <taxon>Dictyosteliales</taxon>
        <taxon>Dictyosteliaceae</taxon>
        <taxon>Dictyostelium</taxon>
    </lineage>
</organism>
<dbReference type="CDD" id="cd02248">
    <property type="entry name" value="Peptidase_C1A"/>
    <property type="match status" value="1"/>
</dbReference>
<dbReference type="PRINTS" id="PR00837">
    <property type="entry name" value="V5TPXLIKE"/>
</dbReference>
<dbReference type="PANTHER" id="PTHR12411">
    <property type="entry name" value="CYSTEINE PROTEASE FAMILY C1-RELATED"/>
    <property type="match status" value="1"/>
</dbReference>
<dbReference type="InterPro" id="IPR013128">
    <property type="entry name" value="Peptidase_C1A"/>
</dbReference>
<dbReference type="AlphaFoldDB" id="F0ZZ35"/>
<dbReference type="EMBL" id="GL871300">
    <property type="protein sequence ID" value="EGC30787.1"/>
    <property type="molecule type" value="Genomic_DNA"/>
</dbReference>
<dbReference type="InterPro" id="IPR038765">
    <property type="entry name" value="Papain-like_cys_pep_sf"/>
</dbReference>
<comment type="similarity">
    <text evidence="1">Belongs to the peptidase C1 family.</text>
</comment>
<dbReference type="eggNOG" id="KOG3017">
    <property type="taxonomic scope" value="Eukaryota"/>
</dbReference>
<dbReference type="Gene3D" id="3.40.33.10">
    <property type="entry name" value="CAP"/>
    <property type="match status" value="1"/>
</dbReference>
<dbReference type="InParanoid" id="F0ZZ35"/>
<protein>
    <recommendedName>
        <fullName evidence="7">Peptidase C1A papain C-terminal domain-containing protein</fullName>
    </recommendedName>
</protein>
<feature type="chain" id="PRO_5018628968" description="Peptidase C1A papain C-terminal domain-containing protein" evidence="2">
    <location>
        <begin position="20"/>
        <end position="433"/>
    </location>
</feature>
<dbReference type="InterPro" id="IPR039417">
    <property type="entry name" value="Peptidase_C1A_papain-like"/>
</dbReference>
<dbReference type="KEGG" id="dpp:DICPUDRAFT_99423"/>
<dbReference type="InterPro" id="IPR000668">
    <property type="entry name" value="Peptidase_C1A_C"/>
</dbReference>
<feature type="signal peptide" evidence="2">
    <location>
        <begin position="1"/>
        <end position="19"/>
    </location>
</feature>
<dbReference type="GeneID" id="10508712"/>
<keyword evidence="6" id="KW-1185">Reference proteome</keyword>
<sequence>MRLYLLLILILCITRYAYAQDFSEKEKTKLIGNFNNVRSTVTPKILGTYNTMSWDSTLYANAFAQAQTCQRISQYSQKGNSGAYGESFLRFNSEPSPNDVVDGLSANKQYYNYDDTFCNGDHDCTPYTNIIWNNTNQAACSKNNCGDNWYVVCNFAPVGSFSGVKPYNARFHDSLSLMSYSNENTLLNLNQRLKVKDSEHIYTVGVNNVGSYDWRDQGVVGYPQDSGNCAAGWAFTAVGVYESRAAMRSKKRYELSEQQVIDCINNVPNPYYQVSNYTRCSRLSGDLNKALIYIQQNGIQNSVTYPYVGDRASACTFNSSNIVVQGGDIEYSDVGRDSIIEKCRDQGPVGVGIYVTDDFLRYSGGIFFCNNTNINNNAINHNVLLVGYNQDNNYYIIKNNFGRSWGENGFARISADYDKDCLISRNPAYSVQI</sequence>
<accession>F0ZZ35</accession>
<evidence type="ECO:0000256" key="1">
    <source>
        <dbReference type="ARBA" id="ARBA00008455"/>
    </source>
</evidence>
<dbReference type="SUPFAM" id="SSF54001">
    <property type="entry name" value="Cysteine proteinases"/>
    <property type="match status" value="1"/>
</dbReference>